<reference evidence="8 9" key="1">
    <citation type="submission" date="2023-07" db="EMBL/GenBank/DDBJ databases">
        <title>Sorghum-associated microbial communities from plants grown in Nebraska, USA.</title>
        <authorList>
            <person name="Schachtman D."/>
        </authorList>
    </citation>
    <scope>NUCLEOTIDE SEQUENCE [LARGE SCALE GENOMIC DNA]</scope>
    <source>
        <strain evidence="8 9">BE308</strain>
    </source>
</reference>
<gene>
    <name evidence="8" type="ORF">J2X15_004163</name>
</gene>
<keyword evidence="3" id="KW-0862">Zinc</keyword>
<comment type="subcellular location">
    <subcellularLocation>
        <location evidence="1">Membrane</location>
        <topology evidence="1">Multi-pass membrane protein</topology>
    </subcellularLocation>
</comment>
<keyword evidence="5 6" id="KW-0472">Membrane</keyword>
<dbReference type="InterPro" id="IPR027469">
    <property type="entry name" value="Cation_efflux_TMD_sf"/>
</dbReference>
<evidence type="ECO:0000256" key="1">
    <source>
        <dbReference type="ARBA" id="ARBA00004141"/>
    </source>
</evidence>
<organism evidence="8 9">
    <name type="scientific">Rhodoferax saidenbachensis</name>
    <dbReference type="NCBI Taxonomy" id="1484693"/>
    <lineage>
        <taxon>Bacteria</taxon>
        <taxon>Pseudomonadati</taxon>
        <taxon>Pseudomonadota</taxon>
        <taxon>Betaproteobacteria</taxon>
        <taxon>Burkholderiales</taxon>
        <taxon>Comamonadaceae</taxon>
        <taxon>Rhodoferax</taxon>
    </lineage>
</organism>
<accession>A0ABU1ZTF3</accession>
<feature type="transmembrane region" description="Helical" evidence="6">
    <location>
        <begin position="119"/>
        <end position="136"/>
    </location>
</feature>
<dbReference type="Pfam" id="PF01545">
    <property type="entry name" value="Cation_efflux"/>
    <property type="match status" value="1"/>
</dbReference>
<name>A0ABU1ZTF3_9BURK</name>
<evidence type="ECO:0000313" key="8">
    <source>
        <dbReference type="EMBL" id="MDR7308840.1"/>
    </source>
</evidence>
<protein>
    <submittedName>
        <fullName evidence="8">Co/Zn/Cd efflux system component</fullName>
    </submittedName>
</protein>
<keyword evidence="3" id="KW-0813">Transport</keyword>
<dbReference type="Gene3D" id="1.20.1510.10">
    <property type="entry name" value="Cation efflux protein transmembrane domain"/>
    <property type="match status" value="1"/>
</dbReference>
<dbReference type="PANTHER" id="PTHR11562">
    <property type="entry name" value="CATION EFFLUX PROTEIN/ ZINC TRANSPORTER"/>
    <property type="match status" value="1"/>
</dbReference>
<evidence type="ECO:0000256" key="6">
    <source>
        <dbReference type="SAM" id="Phobius"/>
    </source>
</evidence>
<keyword evidence="2 6" id="KW-0812">Transmembrane</keyword>
<feature type="transmembrane region" description="Helical" evidence="6">
    <location>
        <begin position="63"/>
        <end position="81"/>
    </location>
</feature>
<comment type="caution">
    <text evidence="8">The sequence shown here is derived from an EMBL/GenBank/DDBJ whole genome shotgun (WGS) entry which is preliminary data.</text>
</comment>
<dbReference type="PANTHER" id="PTHR11562:SF17">
    <property type="entry name" value="RE54080P-RELATED"/>
    <property type="match status" value="1"/>
</dbReference>
<evidence type="ECO:0000256" key="3">
    <source>
        <dbReference type="ARBA" id="ARBA00022906"/>
    </source>
</evidence>
<feature type="transmembrane region" description="Helical" evidence="6">
    <location>
        <begin position="25"/>
        <end position="43"/>
    </location>
</feature>
<evidence type="ECO:0000256" key="5">
    <source>
        <dbReference type="ARBA" id="ARBA00023136"/>
    </source>
</evidence>
<dbReference type="Proteomes" id="UP001268089">
    <property type="component" value="Unassembled WGS sequence"/>
</dbReference>
<evidence type="ECO:0000256" key="2">
    <source>
        <dbReference type="ARBA" id="ARBA00022692"/>
    </source>
</evidence>
<keyword evidence="3" id="KW-0864">Zinc transport</keyword>
<dbReference type="EMBL" id="JAVDXO010000015">
    <property type="protein sequence ID" value="MDR7308840.1"/>
    <property type="molecule type" value="Genomic_DNA"/>
</dbReference>
<sequence>MSRHCCEHDTPAIETLQNPTRYRRILWIALLINAAMFGVEMAAGWRAGSLSLLADAIDFAGDALNYGVSLAVLSAALAWRARAAVVKAVCMMGFGLLVLGKAIWSVWQGGVPDAATMGAVGFLALAANVAVAWMLYAFREGDANMRSVWLCSRNDAIGNIAVMLAAVGVVSTGSRWPDLLVAAGMAALALQGGWQVMRQARAELAQPGHGGDNDHHGHAH</sequence>
<feature type="transmembrane region" description="Helical" evidence="6">
    <location>
        <begin position="88"/>
        <end position="107"/>
    </location>
</feature>
<keyword evidence="3" id="KW-0406">Ion transport</keyword>
<proteinExistence type="predicted"/>
<dbReference type="InterPro" id="IPR050681">
    <property type="entry name" value="CDF/SLC30A"/>
</dbReference>
<dbReference type="SUPFAM" id="SSF161111">
    <property type="entry name" value="Cation efflux protein transmembrane domain-like"/>
    <property type="match status" value="1"/>
</dbReference>
<feature type="domain" description="Cation efflux protein transmembrane" evidence="7">
    <location>
        <begin position="26"/>
        <end position="204"/>
    </location>
</feature>
<evidence type="ECO:0000259" key="7">
    <source>
        <dbReference type="Pfam" id="PF01545"/>
    </source>
</evidence>
<dbReference type="RefSeq" id="WP_310346774.1">
    <property type="nucleotide sequence ID" value="NZ_JAVDXO010000015.1"/>
</dbReference>
<keyword evidence="4 6" id="KW-1133">Transmembrane helix</keyword>
<keyword evidence="9" id="KW-1185">Reference proteome</keyword>
<evidence type="ECO:0000313" key="9">
    <source>
        <dbReference type="Proteomes" id="UP001268089"/>
    </source>
</evidence>
<dbReference type="InterPro" id="IPR058533">
    <property type="entry name" value="Cation_efflux_TM"/>
</dbReference>
<evidence type="ECO:0000256" key="4">
    <source>
        <dbReference type="ARBA" id="ARBA00022989"/>
    </source>
</evidence>